<comment type="caution">
    <text evidence="1">The sequence shown here is derived from an EMBL/GenBank/DDBJ whole genome shotgun (WGS) entry which is preliminary data.</text>
</comment>
<sequence length="101" mass="11318">MPGADIINYPIRSDCLFINVLDLQRCSSFYTGKIMNNISLEEVAQRIETIKAAGMDIFKNIDPPVLKLKTSFPDFIAGTGLSQKDQDLVKGVYFDWLSQQG</sequence>
<proteinExistence type="predicted"/>
<dbReference type="Proteomes" id="UP000295620">
    <property type="component" value="Unassembled WGS sequence"/>
</dbReference>
<keyword evidence="2" id="KW-1185">Reference proteome</keyword>
<dbReference type="AlphaFoldDB" id="A0A4R6T373"/>
<accession>A0A4R6T373</accession>
<organism evidence="1 2">
    <name type="scientific">Pedobacter metabolipauper</name>
    <dbReference type="NCBI Taxonomy" id="425513"/>
    <lineage>
        <taxon>Bacteria</taxon>
        <taxon>Pseudomonadati</taxon>
        <taxon>Bacteroidota</taxon>
        <taxon>Sphingobacteriia</taxon>
        <taxon>Sphingobacteriales</taxon>
        <taxon>Sphingobacteriaceae</taxon>
        <taxon>Pedobacter</taxon>
    </lineage>
</organism>
<name>A0A4R6T373_9SPHI</name>
<evidence type="ECO:0000313" key="2">
    <source>
        <dbReference type="Proteomes" id="UP000295620"/>
    </source>
</evidence>
<protein>
    <submittedName>
        <fullName evidence="1">Uncharacterized protein</fullName>
    </submittedName>
</protein>
<evidence type="ECO:0000313" key="1">
    <source>
        <dbReference type="EMBL" id="TDQ12198.1"/>
    </source>
</evidence>
<dbReference type="EMBL" id="SNYC01000003">
    <property type="protein sequence ID" value="TDQ12198.1"/>
    <property type="molecule type" value="Genomic_DNA"/>
</dbReference>
<gene>
    <name evidence="1" type="ORF">ATK78_1332</name>
</gene>
<reference evidence="1 2" key="1">
    <citation type="submission" date="2019-03" db="EMBL/GenBank/DDBJ databases">
        <title>Genomic Encyclopedia of Archaeal and Bacterial Type Strains, Phase II (KMG-II): from individual species to whole genera.</title>
        <authorList>
            <person name="Goeker M."/>
        </authorList>
    </citation>
    <scope>NUCLEOTIDE SEQUENCE [LARGE SCALE GENOMIC DNA]</scope>
    <source>
        <strain evidence="1 2">DSM 19035</strain>
    </source>
</reference>